<dbReference type="PANTHER" id="PTHR32060">
    <property type="entry name" value="TAIL-SPECIFIC PROTEASE"/>
    <property type="match status" value="1"/>
</dbReference>
<evidence type="ECO:0000256" key="6">
    <source>
        <dbReference type="SAM" id="Phobius"/>
    </source>
</evidence>
<dbReference type="PANTHER" id="PTHR32060:SF30">
    <property type="entry name" value="CARBOXY-TERMINAL PROCESSING PROTEASE CTPA"/>
    <property type="match status" value="1"/>
</dbReference>
<sequence length="541" mass="60426">MNYQNDKKTISIPLVVAITLVVGMFIGATFFGKRTSSIDLGSNVNNKFKEILMHIDQSYVDEVSIDSLADYGISQMLLKLDPHTAYLPKQEAVLAKSELQSGFDGIGVEFNIFNDSLFVVSPLSGGPSEAVGIQTGDIILKADSTNLTGSKLSNTLVFNTLRGPRNSIVKLTVKRKNFSKPLTFNVKRDKIPTYTVDAAYMLENSKIGYIKINRFGETTYDEFKKSLQDLKNEGMASLIIDLRGNPGGYMDKATSIVDELVGGNEVIVYTKGKDKSNNYTVNAGQKGIFESGKIVVLVDEGSASASEIVSGALQDYDRATVVGRRTFGKGLVQAPIQLSDGSELRLTISRYYIPSGRSIQKPYELGNQLDYRKDIMNRHNSGELFSKDSVKFNNKQKYKTKGGKVVYGGGGIMPDIFVPQDTSYYNTYLFELFNGNIFREYTLEYAAKNKVSLEKMGYETYMKTFQINDAMLTDFVSMATKNKIPYVAKDFKNSKKYIQTQIKALIARNVWKSKNGLVNEYYQIVNQDDDMVKIAQKQLMK</sequence>
<proteinExistence type="inferred from homology"/>
<keyword evidence="9" id="KW-1185">Reference proteome</keyword>
<dbReference type="NCBIfam" id="TIGR00225">
    <property type="entry name" value="prc"/>
    <property type="match status" value="1"/>
</dbReference>
<dbReference type="Gene3D" id="3.30.750.44">
    <property type="match status" value="1"/>
</dbReference>
<comment type="similarity">
    <text evidence="1 5">Belongs to the peptidase S41A family.</text>
</comment>
<dbReference type="EMBL" id="JBHRYQ010000001">
    <property type="protein sequence ID" value="MFC3811887.1"/>
    <property type="molecule type" value="Genomic_DNA"/>
</dbReference>
<evidence type="ECO:0000313" key="8">
    <source>
        <dbReference type="EMBL" id="MFC3811887.1"/>
    </source>
</evidence>
<organism evidence="8 9">
    <name type="scientific">Lacihabitans lacunae</name>
    <dbReference type="NCBI Taxonomy" id="1028214"/>
    <lineage>
        <taxon>Bacteria</taxon>
        <taxon>Pseudomonadati</taxon>
        <taxon>Bacteroidota</taxon>
        <taxon>Cytophagia</taxon>
        <taxon>Cytophagales</taxon>
        <taxon>Leadbetterellaceae</taxon>
        <taxon>Lacihabitans</taxon>
    </lineage>
</organism>
<dbReference type="InterPro" id="IPR036034">
    <property type="entry name" value="PDZ_sf"/>
</dbReference>
<keyword evidence="6" id="KW-0472">Membrane</keyword>
<feature type="transmembrane region" description="Helical" evidence="6">
    <location>
        <begin position="12"/>
        <end position="32"/>
    </location>
</feature>
<dbReference type="InterPro" id="IPR029045">
    <property type="entry name" value="ClpP/crotonase-like_dom_sf"/>
</dbReference>
<comment type="caution">
    <text evidence="8">The sequence shown here is derived from an EMBL/GenBank/DDBJ whole genome shotgun (WGS) entry which is preliminary data.</text>
</comment>
<evidence type="ECO:0000256" key="3">
    <source>
        <dbReference type="ARBA" id="ARBA00022801"/>
    </source>
</evidence>
<dbReference type="Pfam" id="PF03572">
    <property type="entry name" value="Peptidase_S41"/>
    <property type="match status" value="1"/>
</dbReference>
<gene>
    <name evidence="8" type="ORF">ACFOOI_14585</name>
</gene>
<evidence type="ECO:0000313" key="9">
    <source>
        <dbReference type="Proteomes" id="UP001595616"/>
    </source>
</evidence>
<dbReference type="Gene3D" id="3.90.226.10">
    <property type="entry name" value="2-enoyl-CoA Hydratase, Chain A, domain 1"/>
    <property type="match status" value="1"/>
</dbReference>
<keyword evidence="6" id="KW-0812">Transmembrane</keyword>
<evidence type="ECO:0000256" key="2">
    <source>
        <dbReference type="ARBA" id="ARBA00022670"/>
    </source>
</evidence>
<evidence type="ECO:0000256" key="1">
    <source>
        <dbReference type="ARBA" id="ARBA00009179"/>
    </source>
</evidence>
<dbReference type="InterPro" id="IPR004447">
    <property type="entry name" value="Peptidase_S41A"/>
</dbReference>
<protein>
    <submittedName>
        <fullName evidence="8">S41 family peptidase</fullName>
    </submittedName>
</protein>
<dbReference type="CDD" id="cd07560">
    <property type="entry name" value="Peptidase_S41_CPP"/>
    <property type="match status" value="1"/>
</dbReference>
<dbReference type="InterPro" id="IPR001478">
    <property type="entry name" value="PDZ"/>
</dbReference>
<keyword evidence="4 5" id="KW-0720">Serine protease</keyword>
<evidence type="ECO:0000256" key="5">
    <source>
        <dbReference type="RuleBase" id="RU004404"/>
    </source>
</evidence>
<keyword evidence="3 5" id="KW-0378">Hydrolase</keyword>
<feature type="domain" description="PDZ" evidence="7">
    <location>
        <begin position="91"/>
        <end position="149"/>
    </location>
</feature>
<keyword evidence="6" id="KW-1133">Transmembrane helix</keyword>
<dbReference type="SMART" id="SM00228">
    <property type="entry name" value="PDZ"/>
    <property type="match status" value="1"/>
</dbReference>
<dbReference type="SMART" id="SM00245">
    <property type="entry name" value="TSPc"/>
    <property type="match status" value="1"/>
</dbReference>
<dbReference type="Pfam" id="PF13180">
    <property type="entry name" value="PDZ_2"/>
    <property type="match status" value="1"/>
</dbReference>
<evidence type="ECO:0000259" key="7">
    <source>
        <dbReference type="PROSITE" id="PS50106"/>
    </source>
</evidence>
<evidence type="ECO:0000256" key="4">
    <source>
        <dbReference type="ARBA" id="ARBA00022825"/>
    </source>
</evidence>
<keyword evidence="2 5" id="KW-0645">Protease</keyword>
<dbReference type="CDD" id="cd06782">
    <property type="entry name" value="cpPDZ_CPP-like"/>
    <property type="match status" value="1"/>
</dbReference>
<name>A0ABV7YZT7_9BACT</name>
<dbReference type="PROSITE" id="PS50106">
    <property type="entry name" value="PDZ"/>
    <property type="match status" value="1"/>
</dbReference>
<dbReference type="InterPro" id="IPR005151">
    <property type="entry name" value="Tail-specific_protease"/>
</dbReference>
<dbReference type="Proteomes" id="UP001595616">
    <property type="component" value="Unassembled WGS sequence"/>
</dbReference>
<dbReference type="SUPFAM" id="SSF52096">
    <property type="entry name" value="ClpP/crotonase"/>
    <property type="match status" value="1"/>
</dbReference>
<accession>A0ABV7YZT7</accession>
<reference evidence="9" key="1">
    <citation type="journal article" date="2019" name="Int. J. Syst. Evol. Microbiol.">
        <title>The Global Catalogue of Microorganisms (GCM) 10K type strain sequencing project: providing services to taxonomists for standard genome sequencing and annotation.</title>
        <authorList>
            <consortium name="The Broad Institute Genomics Platform"/>
            <consortium name="The Broad Institute Genome Sequencing Center for Infectious Disease"/>
            <person name="Wu L."/>
            <person name="Ma J."/>
        </authorList>
    </citation>
    <scope>NUCLEOTIDE SEQUENCE [LARGE SCALE GENOMIC DNA]</scope>
    <source>
        <strain evidence="9">CECT 7956</strain>
    </source>
</reference>
<dbReference type="SUPFAM" id="SSF50156">
    <property type="entry name" value="PDZ domain-like"/>
    <property type="match status" value="1"/>
</dbReference>
<dbReference type="Gene3D" id="2.30.42.10">
    <property type="match status" value="1"/>
</dbReference>
<dbReference type="RefSeq" id="WP_379838739.1">
    <property type="nucleotide sequence ID" value="NZ_JBHRYQ010000001.1"/>
</dbReference>